<dbReference type="EMBL" id="KV426257">
    <property type="protein sequence ID" value="KZV83732.1"/>
    <property type="molecule type" value="Genomic_DNA"/>
</dbReference>
<sequence length="224" mass="25070">LVLFCSCFVVFVWLLLAICGRPAEGEASDQIEKGQSEMAQCEGDVQEAATTRDSAIRLLFMVWCTAVILLSIAGQVFFFLPQDDQPVTVLKRLSVIKFMFVHQFLSVVSATLLIFSASLSIFVPGTFPPRSVFVLSPGTSLDVALRGRAGPRRCLPHDARISEIRSELRRHTSSRRIFRAKLCLDPLPVAAVLVVARAHRRARRRQYLLDLSHEGESPSLYWNI</sequence>
<evidence type="ECO:0000313" key="4">
    <source>
        <dbReference type="Proteomes" id="UP000077266"/>
    </source>
</evidence>
<evidence type="ECO:0000256" key="1">
    <source>
        <dbReference type="SAM" id="Phobius"/>
    </source>
</evidence>
<protein>
    <recommendedName>
        <fullName evidence="5">PGG domain-containing protein</fullName>
    </recommendedName>
</protein>
<proteinExistence type="predicted"/>
<keyword evidence="1" id="KW-0812">Transmembrane</keyword>
<feature type="non-terminal residue" evidence="3">
    <location>
        <position position="1"/>
    </location>
</feature>
<name>A0A165D3Y7_EXIGL</name>
<accession>A0A165D3Y7</accession>
<evidence type="ECO:0000256" key="2">
    <source>
        <dbReference type="SAM" id="SignalP"/>
    </source>
</evidence>
<feature type="transmembrane region" description="Helical" evidence="1">
    <location>
        <begin position="60"/>
        <end position="80"/>
    </location>
</feature>
<feature type="non-terminal residue" evidence="3">
    <location>
        <position position="224"/>
    </location>
</feature>
<keyword evidence="4" id="KW-1185">Reference proteome</keyword>
<dbReference type="Proteomes" id="UP000077266">
    <property type="component" value="Unassembled WGS sequence"/>
</dbReference>
<feature type="transmembrane region" description="Helical" evidence="1">
    <location>
        <begin position="100"/>
        <end position="123"/>
    </location>
</feature>
<feature type="chain" id="PRO_5007856357" description="PGG domain-containing protein" evidence="2">
    <location>
        <begin position="26"/>
        <end position="224"/>
    </location>
</feature>
<keyword evidence="1" id="KW-1133">Transmembrane helix</keyword>
<evidence type="ECO:0000313" key="3">
    <source>
        <dbReference type="EMBL" id="KZV83732.1"/>
    </source>
</evidence>
<dbReference type="AlphaFoldDB" id="A0A165D3Y7"/>
<evidence type="ECO:0008006" key="5">
    <source>
        <dbReference type="Google" id="ProtNLM"/>
    </source>
</evidence>
<keyword evidence="2" id="KW-0732">Signal</keyword>
<feature type="signal peptide" evidence="2">
    <location>
        <begin position="1"/>
        <end position="25"/>
    </location>
</feature>
<organism evidence="3 4">
    <name type="scientific">Exidia glandulosa HHB12029</name>
    <dbReference type="NCBI Taxonomy" id="1314781"/>
    <lineage>
        <taxon>Eukaryota</taxon>
        <taxon>Fungi</taxon>
        <taxon>Dikarya</taxon>
        <taxon>Basidiomycota</taxon>
        <taxon>Agaricomycotina</taxon>
        <taxon>Agaricomycetes</taxon>
        <taxon>Auriculariales</taxon>
        <taxon>Exidiaceae</taxon>
        <taxon>Exidia</taxon>
    </lineage>
</organism>
<keyword evidence="1" id="KW-0472">Membrane</keyword>
<reference evidence="3 4" key="1">
    <citation type="journal article" date="2016" name="Mol. Biol. Evol.">
        <title>Comparative Genomics of Early-Diverging Mushroom-Forming Fungi Provides Insights into the Origins of Lignocellulose Decay Capabilities.</title>
        <authorList>
            <person name="Nagy L.G."/>
            <person name="Riley R."/>
            <person name="Tritt A."/>
            <person name="Adam C."/>
            <person name="Daum C."/>
            <person name="Floudas D."/>
            <person name="Sun H."/>
            <person name="Yadav J.S."/>
            <person name="Pangilinan J."/>
            <person name="Larsson K.H."/>
            <person name="Matsuura K."/>
            <person name="Barry K."/>
            <person name="Labutti K."/>
            <person name="Kuo R."/>
            <person name="Ohm R.A."/>
            <person name="Bhattacharya S.S."/>
            <person name="Shirouzu T."/>
            <person name="Yoshinaga Y."/>
            <person name="Martin F.M."/>
            <person name="Grigoriev I.V."/>
            <person name="Hibbett D.S."/>
        </authorList>
    </citation>
    <scope>NUCLEOTIDE SEQUENCE [LARGE SCALE GENOMIC DNA]</scope>
    <source>
        <strain evidence="3 4">HHB12029</strain>
    </source>
</reference>
<gene>
    <name evidence="3" type="ORF">EXIGLDRAFT_728027</name>
</gene>
<dbReference type="InParanoid" id="A0A165D3Y7"/>